<dbReference type="RefSeq" id="WP_369226364.1">
    <property type="nucleotide sequence ID" value="NZ_CP163441.1"/>
</dbReference>
<gene>
    <name evidence="1" type="ORF">AB5J52_37075</name>
</gene>
<name>A0AB39R1H9_9ACTN</name>
<reference evidence="1" key="1">
    <citation type="submission" date="2024-07" db="EMBL/GenBank/DDBJ databases">
        <authorList>
            <person name="Yu S.T."/>
        </authorList>
    </citation>
    <scope>NUCLEOTIDE SEQUENCE</scope>
    <source>
        <strain evidence="1">R39</strain>
    </source>
</reference>
<evidence type="ECO:0000313" key="1">
    <source>
        <dbReference type="EMBL" id="XDQ47438.1"/>
    </source>
</evidence>
<dbReference type="AlphaFoldDB" id="A0AB39R1H9"/>
<accession>A0AB39R1H9</accession>
<sequence length="52" mass="5558">METADVVRATGGLLRLDAAGDWKGQTDRRITLLMDGPRTGAPARAAGHEPER</sequence>
<dbReference type="EMBL" id="CP163441">
    <property type="protein sequence ID" value="XDQ47438.1"/>
    <property type="molecule type" value="Genomic_DNA"/>
</dbReference>
<protein>
    <submittedName>
        <fullName evidence="1">Uncharacterized protein</fullName>
    </submittedName>
</protein>
<organism evidence="1">
    <name type="scientific">Streptomyces sp. R39</name>
    <dbReference type="NCBI Taxonomy" id="3238631"/>
    <lineage>
        <taxon>Bacteria</taxon>
        <taxon>Bacillati</taxon>
        <taxon>Actinomycetota</taxon>
        <taxon>Actinomycetes</taxon>
        <taxon>Kitasatosporales</taxon>
        <taxon>Streptomycetaceae</taxon>
        <taxon>Streptomyces</taxon>
    </lineage>
</organism>
<proteinExistence type="predicted"/>